<dbReference type="Proteomes" id="UP001419910">
    <property type="component" value="Unassembled WGS sequence"/>
</dbReference>
<accession>A0ABU9XY08</accession>
<name>A0ABU9XY08_9SPHN</name>
<sequence length="253" mass="27420">MCVLALAWQAHPKWRLVAAGNRDEYHARPAQPLERWTGPASLLAGRDLKSGGTWLGVSEQGRFAVVTNLRGYGGPDPDRASRGALVTDYLAGTGAYADLDSAPLADFNPVNLIVADREQARFLSNRPGIVRTALAPGLYGLSNGALDEPWPKTMRLKSALLDWIMADAADPALLFAGLREEVLPDMGIDPPMPSDVPQEPNHSPIFIRNPVYGTRCSTIVAIDMAGRGTIIERRFSPEGVETGETMLSFSWPD</sequence>
<evidence type="ECO:0000313" key="1">
    <source>
        <dbReference type="EMBL" id="MEN2788429.1"/>
    </source>
</evidence>
<dbReference type="PANTHER" id="PTHR17985:SF8">
    <property type="entry name" value="TRANSPORT AND GOLGI ORGANIZATION PROTEIN 2 HOMOLOG"/>
    <property type="match status" value="1"/>
</dbReference>
<dbReference type="Pfam" id="PF05742">
    <property type="entry name" value="TANGO2"/>
    <property type="match status" value="1"/>
</dbReference>
<reference evidence="1 2" key="1">
    <citation type="submission" date="2024-05" db="EMBL/GenBank/DDBJ databases">
        <authorList>
            <person name="Liu Q."/>
            <person name="Xin Y.-H."/>
        </authorList>
    </citation>
    <scope>NUCLEOTIDE SEQUENCE [LARGE SCALE GENOMIC DNA]</scope>
    <source>
        <strain evidence="1 2">CGMCC 1.10181</strain>
    </source>
</reference>
<comment type="caution">
    <text evidence="1">The sequence shown here is derived from an EMBL/GenBank/DDBJ whole genome shotgun (WGS) entry which is preliminary data.</text>
</comment>
<dbReference type="PANTHER" id="PTHR17985">
    <property type="entry name" value="SER/THR-RICH PROTEIN T10 IN DGCR REGION"/>
    <property type="match status" value="1"/>
</dbReference>
<gene>
    <name evidence="1" type="ORF">ABC974_02230</name>
</gene>
<dbReference type="RefSeq" id="WP_343888051.1">
    <property type="nucleotide sequence ID" value="NZ_BAAAEH010000005.1"/>
</dbReference>
<dbReference type="EMBL" id="JBDIME010000001">
    <property type="protein sequence ID" value="MEN2788429.1"/>
    <property type="molecule type" value="Genomic_DNA"/>
</dbReference>
<protein>
    <submittedName>
        <fullName evidence="1">NRDE family protein</fullName>
    </submittedName>
</protein>
<organism evidence="1 2">
    <name type="scientific">Sphingomonas oligophenolica</name>
    <dbReference type="NCBI Taxonomy" id="301154"/>
    <lineage>
        <taxon>Bacteria</taxon>
        <taxon>Pseudomonadati</taxon>
        <taxon>Pseudomonadota</taxon>
        <taxon>Alphaproteobacteria</taxon>
        <taxon>Sphingomonadales</taxon>
        <taxon>Sphingomonadaceae</taxon>
        <taxon>Sphingomonas</taxon>
    </lineage>
</organism>
<dbReference type="InterPro" id="IPR008551">
    <property type="entry name" value="TANGO2"/>
</dbReference>
<proteinExistence type="predicted"/>
<keyword evidence="2" id="KW-1185">Reference proteome</keyword>
<evidence type="ECO:0000313" key="2">
    <source>
        <dbReference type="Proteomes" id="UP001419910"/>
    </source>
</evidence>